<dbReference type="InterPro" id="IPR021486">
    <property type="entry name" value="DUF3139"/>
</dbReference>
<keyword evidence="1" id="KW-0812">Transmembrane</keyword>
<keyword evidence="1" id="KW-1133">Transmembrane helix</keyword>
<evidence type="ECO:0000313" key="2">
    <source>
        <dbReference type="EMBL" id="MDV2685989.1"/>
    </source>
</evidence>
<feature type="transmembrane region" description="Helical" evidence="1">
    <location>
        <begin position="33"/>
        <end position="55"/>
    </location>
</feature>
<name>A0ABU3XDM7_9BACI</name>
<keyword evidence="1" id="KW-0472">Membrane</keyword>
<comment type="caution">
    <text evidence="2">The sequence shown here is derived from an EMBL/GenBank/DDBJ whole genome shotgun (WGS) entry which is preliminary data.</text>
</comment>
<organism evidence="2 3">
    <name type="scientific">Alkalihalophilus lindianensis</name>
    <dbReference type="NCBI Taxonomy" id="1630542"/>
    <lineage>
        <taxon>Bacteria</taxon>
        <taxon>Bacillati</taxon>
        <taxon>Bacillota</taxon>
        <taxon>Bacilli</taxon>
        <taxon>Bacillales</taxon>
        <taxon>Bacillaceae</taxon>
        <taxon>Alkalihalophilus</taxon>
    </lineage>
</organism>
<proteinExistence type="predicted"/>
<feature type="transmembrane region" description="Helical" evidence="1">
    <location>
        <begin position="6"/>
        <end position="26"/>
    </location>
</feature>
<dbReference type="Proteomes" id="UP001287282">
    <property type="component" value="Unassembled WGS sequence"/>
</dbReference>
<dbReference type="EMBL" id="JAWJBA010000006">
    <property type="protein sequence ID" value="MDV2685989.1"/>
    <property type="molecule type" value="Genomic_DNA"/>
</dbReference>
<evidence type="ECO:0000313" key="3">
    <source>
        <dbReference type="Proteomes" id="UP001287282"/>
    </source>
</evidence>
<accession>A0ABU3XDM7</accession>
<keyword evidence="3" id="KW-1185">Reference proteome</keyword>
<sequence length="144" mass="17261">MHPLTILEYGIAGVVVFGSLLISLFLPYKWKRIGFITVLVVFIFLITFFFARPYWIDWQIEKRSLLLDNYLENRYPSENWDIGAIDHRTYPQYHPYHLRVTFEDEPGFIYHYHVDGKGRIRQIGYEVSEDKTHSKGNYIEEDDH</sequence>
<reference evidence="2 3" key="1">
    <citation type="submission" date="2023-10" db="EMBL/GenBank/DDBJ databases">
        <title>Screening of Alkalihalobacillus lindianensis BZ-TG-R113 and Its Alleviation of Salt Stress on Rapeseed Growth.</title>
        <authorList>
            <person name="Zhao B."/>
            <person name="Guo T."/>
        </authorList>
    </citation>
    <scope>NUCLEOTIDE SEQUENCE [LARGE SCALE GENOMIC DNA]</scope>
    <source>
        <strain evidence="2 3">BZ-TG-R113</strain>
    </source>
</reference>
<gene>
    <name evidence="2" type="ORF">RYX56_16600</name>
</gene>
<evidence type="ECO:0000256" key="1">
    <source>
        <dbReference type="SAM" id="Phobius"/>
    </source>
</evidence>
<dbReference type="RefSeq" id="WP_317123161.1">
    <property type="nucleotide sequence ID" value="NZ_JAWJBA010000006.1"/>
</dbReference>
<protein>
    <submittedName>
        <fullName evidence="2">DUF3139 domain-containing protein</fullName>
    </submittedName>
</protein>
<dbReference type="Pfam" id="PF11337">
    <property type="entry name" value="DUF3139"/>
    <property type="match status" value="1"/>
</dbReference>